<protein>
    <submittedName>
        <fullName evidence="1">Protein belonging to Uncharacterized protein family UPF0157</fullName>
    </submittedName>
</protein>
<dbReference type="AlphaFoldDB" id="T1B9E8"/>
<dbReference type="Pfam" id="PF04229">
    <property type="entry name" value="GrpB"/>
    <property type="match status" value="1"/>
</dbReference>
<organism evidence="1">
    <name type="scientific">mine drainage metagenome</name>
    <dbReference type="NCBI Taxonomy" id="410659"/>
    <lineage>
        <taxon>unclassified sequences</taxon>
        <taxon>metagenomes</taxon>
        <taxon>ecological metagenomes</taxon>
    </lineage>
</organism>
<evidence type="ECO:0000313" key="1">
    <source>
        <dbReference type="EMBL" id="EQD50865.1"/>
    </source>
</evidence>
<dbReference type="SUPFAM" id="SSF81301">
    <property type="entry name" value="Nucleotidyltransferase"/>
    <property type="match status" value="1"/>
</dbReference>
<feature type="non-terminal residue" evidence="1">
    <location>
        <position position="1"/>
    </location>
</feature>
<reference evidence="1" key="2">
    <citation type="journal article" date="2014" name="ISME J.">
        <title>Microbial stratification in low pH oxic and suboxic macroscopic growths along an acid mine drainage.</title>
        <authorList>
            <person name="Mendez-Garcia C."/>
            <person name="Mesa V."/>
            <person name="Sprenger R.R."/>
            <person name="Richter M."/>
            <person name="Diez M.S."/>
            <person name="Solano J."/>
            <person name="Bargiela R."/>
            <person name="Golyshina O.V."/>
            <person name="Manteca A."/>
            <person name="Ramos J.L."/>
            <person name="Gallego J.R."/>
            <person name="Llorente I."/>
            <person name="Martins Dos Santos V.A."/>
            <person name="Jensen O.N."/>
            <person name="Pelaez A.I."/>
            <person name="Sanchez J."/>
            <person name="Ferrer M."/>
        </authorList>
    </citation>
    <scope>NUCLEOTIDE SEQUENCE</scope>
</reference>
<name>T1B9E8_9ZZZZ</name>
<comment type="caution">
    <text evidence="1">The sequence shown here is derived from an EMBL/GenBank/DDBJ whole genome shotgun (WGS) entry which is preliminary data.</text>
</comment>
<dbReference type="InterPro" id="IPR043519">
    <property type="entry name" value="NT_sf"/>
</dbReference>
<dbReference type="PANTHER" id="PTHR34822">
    <property type="entry name" value="GRPB DOMAIN PROTEIN (AFU_ORTHOLOGUE AFUA_1G01530)"/>
    <property type="match status" value="1"/>
</dbReference>
<dbReference type="PANTHER" id="PTHR34822:SF1">
    <property type="entry name" value="GRPB FAMILY PROTEIN"/>
    <property type="match status" value="1"/>
</dbReference>
<dbReference type="Gene3D" id="3.30.460.10">
    <property type="entry name" value="Beta Polymerase, domain 2"/>
    <property type="match status" value="1"/>
</dbReference>
<sequence>DVIDIQISVAQRTAEGGIRGPLETLGYVFYPANPDRTQRFFREPEGRRRTHVHVRAQGSFDEQLNLLFRDFLRAEPTAAQLYASEKRSLAERFRTDREGYVAAKEPTLWSLLVRAHSWSQKVGWSPPSSDA</sequence>
<gene>
    <name evidence="1" type="ORF">B1B_11085</name>
</gene>
<dbReference type="InterPro" id="IPR007344">
    <property type="entry name" value="GrpB/CoaE"/>
</dbReference>
<reference evidence="1" key="1">
    <citation type="submission" date="2013-08" db="EMBL/GenBank/DDBJ databases">
        <authorList>
            <person name="Mendez C."/>
            <person name="Richter M."/>
            <person name="Ferrer M."/>
            <person name="Sanchez J."/>
        </authorList>
    </citation>
    <scope>NUCLEOTIDE SEQUENCE</scope>
</reference>
<proteinExistence type="predicted"/>
<accession>T1B9E8</accession>
<dbReference type="EMBL" id="AUZY01007175">
    <property type="protein sequence ID" value="EQD50865.1"/>
    <property type="molecule type" value="Genomic_DNA"/>
</dbReference>